<evidence type="ECO:0000259" key="3">
    <source>
        <dbReference type="Pfam" id="PF13387"/>
    </source>
</evidence>
<dbReference type="RefSeq" id="WP_348711745.1">
    <property type="nucleotide sequence ID" value="NZ_CAXIXY010000004.1"/>
</dbReference>
<feature type="transmembrane region" description="Helical" evidence="1">
    <location>
        <begin position="250"/>
        <end position="269"/>
    </location>
</feature>
<dbReference type="InterPro" id="IPR025178">
    <property type="entry name" value="Lnb_N"/>
</dbReference>
<sequence length="387" mass="45151">MLKKYVLLLLLVSQFSFAQTVQLSVYSEISIVTSGPGDNLYEKFGHTAIRVKDPVLNLDLLYNYGIFDFNDPNFYANFVRGFMKYKLARYPFHYALKSAQQDDRWVKQQVLNLNIKERNEFFQFLEQNVKPENASYFYDPFFDNCATRPRDITKSILKEKLNLNEGFITEDKSIRTLMNEKIHPNSWGSFGINIALGNRLDKIASPEEYLYLPEYLYEAYEVSKISNGKSLIKKTETLLDFETKSVKADFPSPLLIFTLLLIIVAIITYKDYKKKRQTKILDFILLFSTGIVGVLIVFLWFFTNHSTAPNNFNFLWAFAPNIVVSFFLLGKTPKTWIKKYFLVLIVLLALIPIIHIMGIQTFTYPIIPFVALLFLRYLFLYKISPQK</sequence>
<dbReference type="InterPro" id="IPR057436">
    <property type="entry name" value="5TMH_Lnb"/>
</dbReference>
<gene>
    <name evidence="5" type="ORF">T190607A01A_20303</name>
</gene>
<keyword evidence="2" id="KW-0732">Signal</keyword>
<proteinExistence type="predicted"/>
<feature type="transmembrane region" description="Helical" evidence="1">
    <location>
        <begin position="314"/>
        <end position="330"/>
    </location>
</feature>
<feature type="chain" id="PRO_5045318499" description="DUF4105 domain-containing protein" evidence="2">
    <location>
        <begin position="19"/>
        <end position="387"/>
    </location>
</feature>
<feature type="signal peptide" evidence="2">
    <location>
        <begin position="1"/>
        <end position="18"/>
    </location>
</feature>
<keyword evidence="1" id="KW-1133">Transmembrane helix</keyword>
<feature type="transmembrane region" description="Helical" evidence="1">
    <location>
        <begin position="337"/>
        <end position="356"/>
    </location>
</feature>
<evidence type="ECO:0000313" key="6">
    <source>
        <dbReference type="Proteomes" id="UP001497416"/>
    </source>
</evidence>
<protein>
    <recommendedName>
        <fullName evidence="7">DUF4105 domain-containing protein</fullName>
    </recommendedName>
</protein>
<organism evidence="5 6">
    <name type="scientific">Tenacibaculum platacis</name>
    <dbReference type="NCBI Taxonomy" id="3137852"/>
    <lineage>
        <taxon>Bacteria</taxon>
        <taxon>Pseudomonadati</taxon>
        <taxon>Bacteroidota</taxon>
        <taxon>Flavobacteriia</taxon>
        <taxon>Flavobacteriales</taxon>
        <taxon>Flavobacteriaceae</taxon>
        <taxon>Tenacibaculum</taxon>
    </lineage>
</organism>
<keyword evidence="1" id="KW-0812">Transmembrane</keyword>
<keyword evidence="1" id="KW-0472">Membrane</keyword>
<feature type="domain" description="Lnb-like transmembrane" evidence="4">
    <location>
        <begin position="248"/>
        <end position="383"/>
    </location>
</feature>
<comment type="caution">
    <text evidence="5">The sequence shown here is derived from an EMBL/GenBank/DDBJ whole genome shotgun (WGS) entry which is preliminary data.</text>
</comment>
<dbReference type="EMBL" id="CAXIXY010000004">
    <property type="protein sequence ID" value="CAL2084432.1"/>
    <property type="molecule type" value="Genomic_DNA"/>
</dbReference>
<dbReference type="Proteomes" id="UP001497416">
    <property type="component" value="Unassembled WGS sequence"/>
</dbReference>
<feature type="transmembrane region" description="Helical" evidence="1">
    <location>
        <begin position="281"/>
        <end position="302"/>
    </location>
</feature>
<reference evidence="5 6" key="1">
    <citation type="submission" date="2024-05" db="EMBL/GenBank/DDBJ databases">
        <authorList>
            <person name="Duchaud E."/>
        </authorList>
    </citation>
    <scope>NUCLEOTIDE SEQUENCE [LARGE SCALE GENOMIC DNA]</scope>
    <source>
        <strain evidence="5">Ena-SAMPLE-TAB-13-05-2024-13:56:06:370-140302</strain>
    </source>
</reference>
<evidence type="ECO:0000259" key="4">
    <source>
        <dbReference type="Pfam" id="PF25221"/>
    </source>
</evidence>
<keyword evidence="6" id="KW-1185">Reference proteome</keyword>
<feature type="domain" description="Lnb N-terminal periplasmic" evidence="3">
    <location>
        <begin position="28"/>
        <end position="165"/>
    </location>
</feature>
<accession>A0ABM9NZE2</accession>
<evidence type="ECO:0000256" key="2">
    <source>
        <dbReference type="SAM" id="SignalP"/>
    </source>
</evidence>
<evidence type="ECO:0000256" key="1">
    <source>
        <dbReference type="SAM" id="Phobius"/>
    </source>
</evidence>
<dbReference type="Pfam" id="PF25221">
    <property type="entry name" value="5TMH_Lnb"/>
    <property type="match status" value="1"/>
</dbReference>
<evidence type="ECO:0008006" key="7">
    <source>
        <dbReference type="Google" id="ProtNLM"/>
    </source>
</evidence>
<feature type="transmembrane region" description="Helical" evidence="1">
    <location>
        <begin position="362"/>
        <end position="381"/>
    </location>
</feature>
<name>A0ABM9NZE2_9FLAO</name>
<dbReference type="Pfam" id="PF13387">
    <property type="entry name" value="Lnb_N"/>
    <property type="match status" value="1"/>
</dbReference>
<evidence type="ECO:0000313" key="5">
    <source>
        <dbReference type="EMBL" id="CAL2084432.1"/>
    </source>
</evidence>